<proteinExistence type="predicted"/>
<evidence type="ECO:0000313" key="6">
    <source>
        <dbReference type="Proteomes" id="UP001642540"/>
    </source>
</evidence>
<sequence length="895" mass="100033">MRPLRLLIIPCLVLSVVSTRLKSQCVAGVTFLRTFENEIVLEDSSTPSPTYVINLSYNCEESPLPRIEKLKKSVRDPFVSFHLKPNRVKRNAFSEYGSGDYDEDDDDEDDDEDEEDEHAHDHDIPIIEPSNHVIPLLPTPTIVHNSFSSVPPIEYPEVTISPTRVLSSYGVVEESNDLVRVIGSGDGPLVLTTPVYYPTSEEPILSSAGGYTSSFPTPPLHHVIHPIPKQRLDAGEYSELNIDTNTFQPPCSSYELATPEPFVSLVNRTVMFFPTTDQVSEYNLTVQCTSNPTAKAELYVAVRQRQKSRVHNHAFEIEFGMIRENYTRVENLNRVVQSIKSQMHSNNTTDLIVLTTELESYPFRITFVNETILSNVCPVNELKAINDGLRSLTGLIKLENVKLKFPPNNQCEAKHMNLITGEASVVNYGENFPPAIKNQIDHVTGHVGEYLVYNVKEDFCYDPEDGGTRNLKIELKNNEMNPVDSDSWLQFDAKNQEFYGLPMKIESKEFALVCSDKEGKSANDVLELSVLPRRTDPSRFVTEFNLHFQSIPFTPNAIRKFIEKLSTILSPDIQVNDYAYSNNHVLFKWFNTSNPSTENEIAEIRKTLLSDDGPVNKRFYEHFSPDFNISVASVIPLRSLLSENNPVEDDQAKGFGGKRYFDFDENEQGAGGGQEQPIDNVVLDTYSGYLTTYIIPSVLIAIMILLALIIACLLSRKNKYTQASTEDDSPNAQAYKNAKKGVPVIFQDELDEKLFGPGARGKQNIYEPPAAAAQHGPVSPPPQHGQGPARNYGHPHQGHSSSATPQPPDYQNSISRSLRNRPSQERVLPPHLPPHPPHHSPYNHNQIDSYAPPPGINYYGIHNSNSGGGFSDRGNIPQNMGPGGNKMPPPPYVPP</sequence>
<feature type="transmembrane region" description="Helical" evidence="2">
    <location>
        <begin position="693"/>
        <end position="714"/>
    </location>
</feature>
<evidence type="ECO:0000313" key="5">
    <source>
        <dbReference type="EMBL" id="CAL8108569.1"/>
    </source>
</evidence>
<keyword evidence="3" id="KW-0732">Signal</keyword>
<feature type="region of interest" description="Disordered" evidence="1">
    <location>
        <begin position="771"/>
        <end position="895"/>
    </location>
</feature>
<organism evidence="5 6">
    <name type="scientific">Orchesella dallaii</name>
    <dbReference type="NCBI Taxonomy" id="48710"/>
    <lineage>
        <taxon>Eukaryota</taxon>
        <taxon>Metazoa</taxon>
        <taxon>Ecdysozoa</taxon>
        <taxon>Arthropoda</taxon>
        <taxon>Hexapoda</taxon>
        <taxon>Collembola</taxon>
        <taxon>Entomobryomorpha</taxon>
        <taxon>Entomobryoidea</taxon>
        <taxon>Orchesellidae</taxon>
        <taxon>Orchesellinae</taxon>
        <taxon>Orchesella</taxon>
    </lineage>
</organism>
<dbReference type="Proteomes" id="UP001642540">
    <property type="component" value="Unassembled WGS sequence"/>
</dbReference>
<evidence type="ECO:0000259" key="4">
    <source>
        <dbReference type="PROSITE" id="PS51699"/>
    </source>
</evidence>
<feature type="compositionally biased region" description="Polar residues" evidence="1">
    <location>
        <begin position="798"/>
        <end position="821"/>
    </location>
</feature>
<keyword evidence="6" id="KW-1185">Reference proteome</keyword>
<gene>
    <name evidence="5" type="ORF">ODALV1_LOCUS13024</name>
</gene>
<protein>
    <recommendedName>
        <fullName evidence="4">Peptidase S72 domain-containing protein</fullName>
    </recommendedName>
</protein>
<accession>A0ABP1QM69</accession>
<keyword evidence="2" id="KW-0812">Transmembrane</keyword>
<dbReference type="InterPro" id="IPR015919">
    <property type="entry name" value="Cadherin-like_sf"/>
</dbReference>
<dbReference type="Gene3D" id="2.60.40.10">
    <property type="entry name" value="Immunoglobulins"/>
    <property type="match status" value="1"/>
</dbReference>
<feature type="compositionally biased region" description="Acidic residues" evidence="1">
    <location>
        <begin position="100"/>
        <end position="116"/>
    </location>
</feature>
<keyword evidence="2" id="KW-1133">Transmembrane helix</keyword>
<feature type="region of interest" description="Disordered" evidence="1">
    <location>
        <begin position="93"/>
        <end position="125"/>
    </location>
</feature>
<dbReference type="InterPro" id="IPR008465">
    <property type="entry name" value="DAG1_C"/>
</dbReference>
<dbReference type="SUPFAM" id="SSF49313">
    <property type="entry name" value="Cadherin-like"/>
    <property type="match status" value="1"/>
</dbReference>
<keyword evidence="2" id="KW-0472">Membrane</keyword>
<feature type="chain" id="PRO_5047239691" description="Peptidase S72 domain-containing protein" evidence="3">
    <location>
        <begin position="19"/>
        <end position="895"/>
    </location>
</feature>
<dbReference type="PANTHER" id="PTHR21559:SF21">
    <property type="entry name" value="DYSTROGLYCAN 1"/>
    <property type="match status" value="1"/>
</dbReference>
<evidence type="ECO:0000256" key="2">
    <source>
        <dbReference type="SAM" id="Phobius"/>
    </source>
</evidence>
<dbReference type="EMBL" id="CAXLJM020000040">
    <property type="protein sequence ID" value="CAL8108569.1"/>
    <property type="molecule type" value="Genomic_DNA"/>
</dbReference>
<dbReference type="InterPro" id="IPR013783">
    <property type="entry name" value="Ig-like_fold"/>
</dbReference>
<reference evidence="5 6" key="1">
    <citation type="submission" date="2024-08" db="EMBL/GenBank/DDBJ databases">
        <authorList>
            <person name="Cucini C."/>
            <person name="Frati F."/>
        </authorList>
    </citation>
    <scope>NUCLEOTIDE SEQUENCE [LARGE SCALE GENOMIC DNA]</scope>
</reference>
<evidence type="ECO:0000256" key="1">
    <source>
        <dbReference type="SAM" id="MobiDB-lite"/>
    </source>
</evidence>
<dbReference type="InterPro" id="IPR030398">
    <property type="entry name" value="SEA_DG_dom"/>
</dbReference>
<dbReference type="PANTHER" id="PTHR21559">
    <property type="entry name" value="DYSTROGLYCAN-RELATED"/>
    <property type="match status" value="1"/>
</dbReference>
<dbReference type="Pfam" id="PF05454">
    <property type="entry name" value="DAG1"/>
    <property type="match status" value="1"/>
</dbReference>
<feature type="domain" description="Peptidase S72" evidence="4">
    <location>
        <begin position="534"/>
        <end position="639"/>
    </location>
</feature>
<name>A0ABP1QM69_9HEXA</name>
<comment type="caution">
    <text evidence="5">The sequence shown here is derived from an EMBL/GenBank/DDBJ whole genome shotgun (WGS) entry which is preliminary data.</text>
</comment>
<evidence type="ECO:0000256" key="3">
    <source>
        <dbReference type="SAM" id="SignalP"/>
    </source>
</evidence>
<dbReference type="PROSITE" id="PS51699">
    <property type="entry name" value="SEA_DG"/>
    <property type="match status" value="1"/>
</dbReference>
<feature type="signal peptide" evidence="3">
    <location>
        <begin position="1"/>
        <end position="18"/>
    </location>
</feature>